<evidence type="ECO:0000313" key="3">
    <source>
        <dbReference type="Proteomes" id="UP000056252"/>
    </source>
</evidence>
<gene>
    <name evidence="2" type="ORF">AS203_04035</name>
</gene>
<accession>A0A0S2KJ57</accession>
<keyword evidence="3" id="KW-1185">Reference proteome</keyword>
<dbReference type="Proteomes" id="UP000056252">
    <property type="component" value="Chromosome"/>
</dbReference>
<dbReference type="STRING" id="76123.AS203_04035"/>
<feature type="region of interest" description="Disordered" evidence="1">
    <location>
        <begin position="31"/>
        <end position="72"/>
    </location>
</feature>
<sequence length="72" mass="7858">MKKNQVEFKRYLAPKYEIIALDHEAALLAASPNAQPGGGGGGNIHVNPLDPDEDEDVSGAKRWSAPLWEDEE</sequence>
<dbReference type="EMBL" id="CP013195">
    <property type="protein sequence ID" value="ALO48353.1"/>
    <property type="molecule type" value="Genomic_DNA"/>
</dbReference>
<evidence type="ECO:0000313" key="2">
    <source>
        <dbReference type="EMBL" id="ALO48353.1"/>
    </source>
</evidence>
<dbReference type="AlphaFoldDB" id="A0A0S2KJ57"/>
<reference evidence="3" key="1">
    <citation type="submission" date="2015-11" db="EMBL/GenBank/DDBJ databases">
        <authorList>
            <person name="Holder M.E."/>
            <person name="Ajami N.J."/>
            <person name="Petrosino J.F."/>
        </authorList>
    </citation>
    <scope>NUCLEOTIDE SEQUENCE [LARGE SCALE GENOMIC DNA]</scope>
    <source>
        <strain evidence="3">F0113</strain>
    </source>
</reference>
<evidence type="ECO:0000256" key="1">
    <source>
        <dbReference type="SAM" id="MobiDB-lite"/>
    </source>
</evidence>
<name>A0A0S2KJ57_9BACT</name>
<protein>
    <submittedName>
        <fullName evidence="2">Uncharacterized protein</fullName>
    </submittedName>
</protein>
<dbReference type="KEGG" id="peo:AS203_04035"/>
<organism evidence="2 3">
    <name type="scientific">Hoylesella enoeca</name>
    <dbReference type="NCBI Taxonomy" id="76123"/>
    <lineage>
        <taxon>Bacteria</taxon>
        <taxon>Pseudomonadati</taxon>
        <taxon>Bacteroidota</taxon>
        <taxon>Bacteroidia</taxon>
        <taxon>Bacteroidales</taxon>
        <taxon>Prevotellaceae</taxon>
        <taxon>Hoylesella</taxon>
    </lineage>
</organism>
<proteinExistence type="predicted"/>
<dbReference type="RefSeq" id="WP_025066683.1">
    <property type="nucleotide sequence ID" value="NZ_CP013195.1"/>
</dbReference>